<dbReference type="SMART" id="SM01032">
    <property type="entry name" value="BHD_3"/>
    <property type="match status" value="1"/>
</dbReference>
<name>A0AAD9HZC5_9PEZI</name>
<gene>
    <name evidence="10" type="ORF">P8C59_003004</name>
</gene>
<evidence type="ECO:0008006" key="12">
    <source>
        <dbReference type="Google" id="ProtNLM"/>
    </source>
</evidence>
<feature type="region of interest" description="Disordered" evidence="6">
    <location>
        <begin position="209"/>
        <end position="243"/>
    </location>
</feature>
<dbReference type="Proteomes" id="UP001217918">
    <property type="component" value="Unassembled WGS sequence"/>
</dbReference>
<dbReference type="PANTHER" id="PTHR12135:SF2">
    <property type="entry name" value="DNA REPAIR PROTEIN RAD34"/>
    <property type="match status" value="1"/>
</dbReference>
<dbReference type="Gene3D" id="3.90.260.10">
    <property type="entry name" value="Transglutaminase-like"/>
    <property type="match status" value="1"/>
</dbReference>
<evidence type="ECO:0000259" key="9">
    <source>
        <dbReference type="SMART" id="SM01032"/>
    </source>
</evidence>
<feature type="compositionally biased region" description="Acidic residues" evidence="6">
    <location>
        <begin position="428"/>
        <end position="437"/>
    </location>
</feature>
<dbReference type="SMART" id="SM01031">
    <property type="entry name" value="BHD_2"/>
    <property type="match status" value="1"/>
</dbReference>
<evidence type="ECO:0000256" key="4">
    <source>
        <dbReference type="ARBA" id="ARBA00023204"/>
    </source>
</evidence>
<evidence type="ECO:0000313" key="11">
    <source>
        <dbReference type="Proteomes" id="UP001217918"/>
    </source>
</evidence>
<feature type="compositionally biased region" description="Acidic residues" evidence="6">
    <location>
        <begin position="993"/>
        <end position="1008"/>
    </location>
</feature>
<dbReference type="GO" id="GO:0003697">
    <property type="term" value="F:single-stranded DNA binding"/>
    <property type="evidence" value="ECO:0007669"/>
    <property type="project" value="TreeGrafter"/>
</dbReference>
<keyword evidence="3" id="KW-0227">DNA damage</keyword>
<feature type="region of interest" description="Disordered" evidence="6">
    <location>
        <begin position="858"/>
        <end position="1008"/>
    </location>
</feature>
<dbReference type="GO" id="GO:0006289">
    <property type="term" value="P:nucleotide-excision repair"/>
    <property type="evidence" value="ECO:0007669"/>
    <property type="project" value="InterPro"/>
</dbReference>
<proteinExistence type="inferred from homology"/>
<dbReference type="AlphaFoldDB" id="A0AAD9HZC5"/>
<dbReference type="GO" id="GO:0005737">
    <property type="term" value="C:cytoplasm"/>
    <property type="evidence" value="ECO:0007669"/>
    <property type="project" value="TreeGrafter"/>
</dbReference>
<dbReference type="SMART" id="SM01030">
    <property type="entry name" value="BHD_1"/>
    <property type="match status" value="1"/>
</dbReference>
<dbReference type="Pfam" id="PF10403">
    <property type="entry name" value="BHD_1"/>
    <property type="match status" value="1"/>
</dbReference>
<dbReference type="Pfam" id="PF10405">
    <property type="entry name" value="BHD_3"/>
    <property type="match status" value="1"/>
</dbReference>
<dbReference type="FunFam" id="3.30.70.2460:FF:000001">
    <property type="entry name" value="DNA repair protein Rad4 family"/>
    <property type="match status" value="1"/>
</dbReference>
<evidence type="ECO:0000259" key="7">
    <source>
        <dbReference type="SMART" id="SM01030"/>
    </source>
</evidence>
<sequence>MPPNLPRKRLRSQSPGPPPHPGTRNGTTKKAKIAPARKATLFDDLDATSTPGRGNLALASLDDSDSSLTSLADSDFAADQQPGPSSQERKRPARDDDDDDDEAGLVFEDVPAPAGSAGADVAPLVLRDLQLDLTKDTRLALDNVLGRRGPTKLERRVRVATHCLHVQCLLFHNAVRNAWACDALVRGIVLSHVPPKLWEEVDRWRRNSGLDKPVAAPSGPGPKTARGAGKTQGRGRAQQERARDWGDAAERLELGAVDMSHGDPLFRLMKALAAWWKQRFKLTAPGLRKGGYMSLERLDKLRKAWKDGPHDAGLFGEKVEDLAQFRRCAQACAGSRDVGAQLFTALVRALGIEARMVASLQPLGFGWSKAEEADPESESRHASPAPSKQSTRPPTSQKTPRRRKAKVSPRRASRPRSPTPDLLTDKDESAEESEDSSVMEVTRQPKTASRYDSDLEFPHYWTEVLSPVTMRYLPVDAVVKSIVATNRELVESFEPRGAKADKTKQIMAYVVGYAADGTAKDLTVRYLKRHVFPGRTKGTRMPLEKIPVYNKHGKVKRYDHFDWFTSAMKGYARGEPDHPLTEADHEEDTTDLAPARQEKKEVKEGEETLQYYKQSKDFVLQRHLKREEALLPTAVPVKTFKNKGKDTAEEPVYARADVVQVKSAETWHKQGRAPRAGAEPLKRVPYRAATTNRRRELAEAEAATGAKVLQGLYSLAQTDWIVPAPIRDGKIPKNDYGNIDLFVEHMLPRGAVHLPFRSAAKVCKKMGIDFAEAVVDFEFGHRMAVPVIRGVVIAEEHHDRVMGDIAREEAERERKEDAKRRQKALNLWRRFLMGMRIIKRIQEDYGAIGEDVSVFGHDHDDGGADSDVDMGEAGEIGGGFLPEGFELEEEEKTGARQASGFFPVADDSGDEGEDGLQVDHGEQEPIRSTTPGAGADTAPTKQAEEPGSNGRRRGRPKRNTNPKVAKAKAATRSTRGDGAAGRRSTRLRAAPSPEEEPEPTDASDEGDE</sequence>
<evidence type="ECO:0000256" key="3">
    <source>
        <dbReference type="ARBA" id="ARBA00022763"/>
    </source>
</evidence>
<feature type="compositionally biased region" description="Low complexity" evidence="6">
    <location>
        <begin position="929"/>
        <end position="940"/>
    </location>
</feature>
<keyword evidence="4" id="KW-0234">DNA repair</keyword>
<dbReference type="InterPro" id="IPR036985">
    <property type="entry name" value="Transglutaminase-like_sf"/>
</dbReference>
<dbReference type="GO" id="GO:0071942">
    <property type="term" value="C:XPC complex"/>
    <property type="evidence" value="ECO:0007669"/>
    <property type="project" value="TreeGrafter"/>
</dbReference>
<protein>
    <recommendedName>
        <fullName evidence="12">Xeroderma pigmentosum group C-complementing protein</fullName>
    </recommendedName>
</protein>
<evidence type="ECO:0000256" key="6">
    <source>
        <dbReference type="SAM" id="MobiDB-lite"/>
    </source>
</evidence>
<feature type="compositionally biased region" description="Low complexity" evidence="6">
    <location>
        <begin position="56"/>
        <end position="79"/>
    </location>
</feature>
<feature type="compositionally biased region" description="Basic residues" evidence="6">
    <location>
        <begin position="399"/>
        <end position="414"/>
    </location>
</feature>
<keyword evidence="5" id="KW-0539">Nucleus</keyword>
<reference evidence="10" key="1">
    <citation type="journal article" date="2023" name="Mol. Plant Microbe Interact.">
        <title>Elucidating the Obligate Nature and Biological Capacity of an Invasive Fungal Corn Pathogen.</title>
        <authorList>
            <person name="MacCready J.S."/>
            <person name="Roggenkamp E.M."/>
            <person name="Gdanetz K."/>
            <person name="Chilvers M.I."/>
        </authorList>
    </citation>
    <scope>NUCLEOTIDE SEQUENCE</scope>
    <source>
        <strain evidence="10">PM02</strain>
    </source>
</reference>
<feature type="domain" description="Rad4 beta-hairpin" evidence="8">
    <location>
        <begin position="661"/>
        <end position="724"/>
    </location>
</feature>
<evidence type="ECO:0000256" key="1">
    <source>
        <dbReference type="ARBA" id="ARBA00004123"/>
    </source>
</evidence>
<evidence type="ECO:0000256" key="5">
    <source>
        <dbReference type="ARBA" id="ARBA00023242"/>
    </source>
</evidence>
<keyword evidence="11" id="KW-1185">Reference proteome</keyword>
<dbReference type="Pfam" id="PF10404">
    <property type="entry name" value="BHD_2"/>
    <property type="match status" value="1"/>
</dbReference>
<feature type="region of interest" description="Disordered" evidence="6">
    <location>
        <begin position="1"/>
        <end position="104"/>
    </location>
</feature>
<dbReference type="GO" id="GO:0006298">
    <property type="term" value="P:mismatch repair"/>
    <property type="evidence" value="ECO:0007669"/>
    <property type="project" value="TreeGrafter"/>
</dbReference>
<feature type="compositionally biased region" description="Basic and acidic residues" evidence="6">
    <location>
        <begin position="369"/>
        <end position="381"/>
    </location>
</feature>
<evidence type="ECO:0000259" key="8">
    <source>
        <dbReference type="SMART" id="SM01031"/>
    </source>
</evidence>
<dbReference type="Gene3D" id="3.30.70.2460">
    <property type="entry name" value="Rad4, beta-hairpin domain BHD3"/>
    <property type="match status" value="1"/>
</dbReference>
<feature type="compositionally biased region" description="Basic residues" evidence="6">
    <location>
        <begin position="950"/>
        <end position="960"/>
    </location>
</feature>
<comment type="caution">
    <text evidence="10">The sequence shown here is derived from an EMBL/GenBank/DDBJ whole genome shotgun (WGS) entry which is preliminary data.</text>
</comment>
<dbReference type="InterPro" id="IPR018325">
    <property type="entry name" value="Rad4/PNGase_transGLS-fold"/>
</dbReference>
<dbReference type="GO" id="GO:0003684">
    <property type="term" value="F:damaged DNA binding"/>
    <property type="evidence" value="ECO:0007669"/>
    <property type="project" value="InterPro"/>
</dbReference>
<evidence type="ECO:0000313" key="10">
    <source>
        <dbReference type="EMBL" id="KAK2068363.1"/>
    </source>
</evidence>
<organism evidence="10 11">
    <name type="scientific">Phyllachora maydis</name>
    <dbReference type="NCBI Taxonomy" id="1825666"/>
    <lineage>
        <taxon>Eukaryota</taxon>
        <taxon>Fungi</taxon>
        <taxon>Dikarya</taxon>
        <taxon>Ascomycota</taxon>
        <taxon>Pezizomycotina</taxon>
        <taxon>Sordariomycetes</taxon>
        <taxon>Sordariomycetidae</taxon>
        <taxon>Phyllachorales</taxon>
        <taxon>Phyllachoraceae</taxon>
        <taxon>Phyllachora</taxon>
    </lineage>
</organism>
<dbReference type="EMBL" id="JAQQPM010000002">
    <property type="protein sequence ID" value="KAK2068363.1"/>
    <property type="molecule type" value="Genomic_DNA"/>
</dbReference>
<dbReference type="InterPro" id="IPR018326">
    <property type="entry name" value="Rad4_beta-hairpin_dom1"/>
</dbReference>
<comment type="similarity">
    <text evidence="2">Belongs to the XPC family.</text>
</comment>
<dbReference type="InterPro" id="IPR042488">
    <property type="entry name" value="Rad4_BHD3_sf"/>
</dbReference>
<feature type="compositionally biased region" description="Basic residues" evidence="6">
    <location>
        <begin position="1"/>
        <end position="11"/>
    </location>
</feature>
<dbReference type="Pfam" id="PF03835">
    <property type="entry name" value="Rad4"/>
    <property type="match status" value="1"/>
</dbReference>
<dbReference type="PANTHER" id="PTHR12135">
    <property type="entry name" value="DNA REPAIR PROTEIN XP-C / RAD4"/>
    <property type="match status" value="1"/>
</dbReference>
<dbReference type="SUPFAM" id="SSF54001">
    <property type="entry name" value="Cysteine proteinases"/>
    <property type="match status" value="1"/>
</dbReference>
<feature type="region of interest" description="Disordered" evidence="6">
    <location>
        <begin position="574"/>
        <end position="606"/>
    </location>
</feature>
<evidence type="ECO:0000256" key="2">
    <source>
        <dbReference type="ARBA" id="ARBA00009525"/>
    </source>
</evidence>
<dbReference type="InterPro" id="IPR004583">
    <property type="entry name" value="DNA_repair_Rad4"/>
</dbReference>
<dbReference type="GO" id="GO:0000111">
    <property type="term" value="C:nucleotide-excision repair factor 2 complex"/>
    <property type="evidence" value="ECO:0007669"/>
    <property type="project" value="TreeGrafter"/>
</dbReference>
<feature type="compositionally biased region" description="Polar residues" evidence="6">
    <location>
        <begin position="386"/>
        <end position="398"/>
    </location>
</feature>
<dbReference type="InterPro" id="IPR018328">
    <property type="entry name" value="Rad4_beta-hairpin_dom3"/>
</dbReference>
<dbReference type="Gene3D" id="2.20.20.110">
    <property type="entry name" value="Rad4, beta-hairpin domain BHD1"/>
    <property type="match status" value="1"/>
</dbReference>
<feature type="region of interest" description="Disordered" evidence="6">
    <location>
        <begin position="369"/>
        <end position="449"/>
    </location>
</feature>
<feature type="domain" description="Rad4 beta-hairpin" evidence="9">
    <location>
        <begin position="731"/>
        <end position="805"/>
    </location>
</feature>
<feature type="compositionally biased region" description="Basic and acidic residues" evidence="6">
    <location>
        <begin position="574"/>
        <end position="583"/>
    </location>
</feature>
<comment type="subcellular location">
    <subcellularLocation>
        <location evidence="1">Nucleus</location>
    </subcellularLocation>
</comment>
<feature type="compositionally biased region" description="Acidic residues" evidence="6">
    <location>
        <begin position="907"/>
        <end position="916"/>
    </location>
</feature>
<dbReference type="InterPro" id="IPR018327">
    <property type="entry name" value="BHD_2"/>
</dbReference>
<feature type="compositionally biased region" description="Basic and acidic residues" evidence="6">
    <location>
        <begin position="596"/>
        <end position="606"/>
    </location>
</feature>
<feature type="domain" description="Rad4 beta-hairpin" evidence="7">
    <location>
        <begin position="602"/>
        <end position="659"/>
    </location>
</feature>
<accession>A0AAD9HZC5</accession>
<dbReference type="InterPro" id="IPR038765">
    <property type="entry name" value="Papain-like_cys_pep_sf"/>
</dbReference>
<feature type="compositionally biased region" description="Acidic residues" evidence="6">
    <location>
        <begin position="863"/>
        <end position="872"/>
    </location>
</feature>